<protein>
    <submittedName>
        <fullName evidence="11">TrkH family potassium uptake protein</fullName>
    </submittedName>
</protein>
<name>A0ABV6G6E3_9GAMM</name>
<evidence type="ECO:0000256" key="3">
    <source>
        <dbReference type="ARBA" id="ARBA00022475"/>
    </source>
</evidence>
<gene>
    <name evidence="11" type="ORF">ACFFHW_14800</name>
</gene>
<dbReference type="InterPro" id="IPR004772">
    <property type="entry name" value="TrkH"/>
</dbReference>
<organism evidence="11 12">
    <name type="scientific">Kushneria aurantia</name>
    <dbReference type="NCBI Taxonomy" id="504092"/>
    <lineage>
        <taxon>Bacteria</taxon>
        <taxon>Pseudomonadati</taxon>
        <taxon>Pseudomonadota</taxon>
        <taxon>Gammaproteobacteria</taxon>
        <taxon>Oceanospirillales</taxon>
        <taxon>Halomonadaceae</taxon>
        <taxon>Kushneria</taxon>
    </lineage>
</organism>
<dbReference type="NCBIfam" id="TIGR00933">
    <property type="entry name" value="2a38"/>
    <property type="match status" value="1"/>
</dbReference>
<feature type="transmembrane region" description="Helical" evidence="10">
    <location>
        <begin position="55"/>
        <end position="74"/>
    </location>
</feature>
<feature type="transmembrane region" description="Helical" evidence="10">
    <location>
        <begin position="141"/>
        <end position="161"/>
    </location>
</feature>
<keyword evidence="3" id="KW-1003">Cell membrane</keyword>
<evidence type="ECO:0000256" key="1">
    <source>
        <dbReference type="ARBA" id="ARBA00004651"/>
    </source>
</evidence>
<evidence type="ECO:0000256" key="5">
    <source>
        <dbReference type="ARBA" id="ARBA00022692"/>
    </source>
</evidence>
<feature type="transmembrane region" description="Helical" evidence="10">
    <location>
        <begin position="201"/>
        <end position="220"/>
    </location>
</feature>
<dbReference type="PANTHER" id="PTHR32024:SF1">
    <property type="entry name" value="KTR SYSTEM POTASSIUM UPTAKE PROTEIN B"/>
    <property type="match status" value="1"/>
</dbReference>
<keyword evidence="6" id="KW-0630">Potassium</keyword>
<keyword evidence="12" id="KW-1185">Reference proteome</keyword>
<evidence type="ECO:0000313" key="12">
    <source>
        <dbReference type="Proteomes" id="UP001589814"/>
    </source>
</evidence>
<keyword evidence="2" id="KW-0813">Transport</keyword>
<proteinExistence type="predicted"/>
<dbReference type="EMBL" id="JBHLVX010000055">
    <property type="protein sequence ID" value="MFC0269238.1"/>
    <property type="molecule type" value="Genomic_DNA"/>
</dbReference>
<keyword evidence="7 10" id="KW-1133">Transmembrane helix</keyword>
<evidence type="ECO:0000313" key="11">
    <source>
        <dbReference type="EMBL" id="MFC0269238.1"/>
    </source>
</evidence>
<feature type="transmembrane region" description="Helical" evidence="10">
    <location>
        <begin position="417"/>
        <end position="438"/>
    </location>
</feature>
<dbReference type="Proteomes" id="UP001589814">
    <property type="component" value="Unassembled WGS sequence"/>
</dbReference>
<feature type="transmembrane region" description="Helical" evidence="10">
    <location>
        <begin position="360"/>
        <end position="378"/>
    </location>
</feature>
<evidence type="ECO:0000256" key="4">
    <source>
        <dbReference type="ARBA" id="ARBA00022538"/>
    </source>
</evidence>
<dbReference type="InterPro" id="IPR003445">
    <property type="entry name" value="Cat_transpt"/>
</dbReference>
<evidence type="ECO:0000256" key="10">
    <source>
        <dbReference type="SAM" id="Phobius"/>
    </source>
</evidence>
<feature type="transmembrane region" description="Helical" evidence="10">
    <location>
        <begin position="232"/>
        <end position="254"/>
    </location>
</feature>
<dbReference type="Pfam" id="PF02386">
    <property type="entry name" value="TrkH"/>
    <property type="match status" value="1"/>
</dbReference>
<dbReference type="PANTHER" id="PTHR32024">
    <property type="entry name" value="TRK SYSTEM POTASSIUM UPTAKE PROTEIN TRKG-RELATED"/>
    <property type="match status" value="1"/>
</dbReference>
<evidence type="ECO:0000256" key="7">
    <source>
        <dbReference type="ARBA" id="ARBA00022989"/>
    </source>
</evidence>
<keyword evidence="8" id="KW-0406">Ion transport</keyword>
<keyword evidence="9 10" id="KW-0472">Membrane</keyword>
<feature type="transmembrane region" description="Helical" evidence="10">
    <location>
        <begin position="27"/>
        <end position="43"/>
    </location>
</feature>
<dbReference type="RefSeq" id="WP_019951516.1">
    <property type="nucleotide sequence ID" value="NZ_JBHLVX010000055.1"/>
</dbReference>
<feature type="transmembrane region" description="Helical" evidence="10">
    <location>
        <begin position="86"/>
        <end position="110"/>
    </location>
</feature>
<evidence type="ECO:0000256" key="8">
    <source>
        <dbReference type="ARBA" id="ARBA00023065"/>
    </source>
</evidence>
<comment type="subcellular location">
    <subcellularLocation>
        <location evidence="1">Cell membrane</location>
        <topology evidence="1">Multi-pass membrane protein</topology>
    </subcellularLocation>
</comment>
<accession>A0ABV6G6E3</accession>
<sequence length="455" mass="49234">MKINARFRLPARRSPRGLILQMHPPEILLLGFITFSLLGTLLLKIPGAATLPISWLEALFTATSAITVTGLIVIDTGSDLSFWGQLVVVTLIQIGGLGFMTFAALTVVMLGGRLPMVHQSLVRESLNQTSVGEIGRLVRTVILYALVAEAIGIVLLSLEWVPEFGWRKGLWESIFHTISAFNNAGFSTRSNSLMDDVGSPLVNLTITALFIIGGIGFAVLGDLRDKRRFSRLAFQTRLILMTTLILNLVAFFVITTLEWDNPDTLGGLPDTLDRLLAGWFQAVTPRTAGFNTLDTAAMTQPATVFTMVLMFIGGGPSSTASGIKITTFVVLLLTARAFFQQRDEPVIMRRRISVATVNKAIAVALGTVFMIFLVVLALTMTEANATLEEILFETISALATVGLSLGLTGHLSAPGQLIIIVTMLVGRVGPLSLGYLIARRRVPVTRYPRGAIQIG</sequence>
<evidence type="ECO:0000256" key="6">
    <source>
        <dbReference type="ARBA" id="ARBA00022958"/>
    </source>
</evidence>
<evidence type="ECO:0000256" key="9">
    <source>
        <dbReference type="ARBA" id="ARBA00023136"/>
    </source>
</evidence>
<evidence type="ECO:0000256" key="2">
    <source>
        <dbReference type="ARBA" id="ARBA00022448"/>
    </source>
</evidence>
<feature type="transmembrane region" description="Helical" evidence="10">
    <location>
        <begin position="319"/>
        <end position="339"/>
    </location>
</feature>
<comment type="caution">
    <text evidence="11">The sequence shown here is derived from an EMBL/GenBank/DDBJ whole genome shotgun (WGS) entry which is preliminary data.</text>
</comment>
<keyword evidence="5 10" id="KW-0812">Transmembrane</keyword>
<reference evidence="11 12" key="1">
    <citation type="submission" date="2024-09" db="EMBL/GenBank/DDBJ databases">
        <authorList>
            <person name="Sun Q."/>
            <person name="Mori K."/>
        </authorList>
    </citation>
    <scope>NUCLEOTIDE SEQUENCE [LARGE SCALE GENOMIC DNA]</scope>
    <source>
        <strain evidence="11 12">CCM 7415</strain>
    </source>
</reference>
<keyword evidence="4" id="KW-0633">Potassium transport</keyword>